<keyword evidence="9" id="KW-1185">Reference proteome</keyword>
<reference evidence="8 9" key="1">
    <citation type="submission" date="2020-08" db="EMBL/GenBank/DDBJ databases">
        <title>A Genomic Blueprint of the Chicken Gut Microbiome.</title>
        <authorList>
            <person name="Gilroy R."/>
            <person name="Ravi A."/>
            <person name="Getino M."/>
            <person name="Pursley I."/>
            <person name="Horton D.L."/>
            <person name="Alikhan N.-F."/>
            <person name="Baker D."/>
            <person name="Gharbi K."/>
            <person name="Hall N."/>
            <person name="Watson M."/>
            <person name="Adriaenssens E.M."/>
            <person name="Foster-Nyarko E."/>
            <person name="Jarju S."/>
            <person name="Secka A."/>
            <person name="Antonio M."/>
            <person name="Oren A."/>
            <person name="Chaudhuri R."/>
            <person name="La Ragione R.M."/>
            <person name="Hildebrand F."/>
            <person name="Pallen M.J."/>
        </authorList>
    </citation>
    <scope>NUCLEOTIDE SEQUENCE [LARGE SCALE GENOMIC DNA]</scope>
    <source>
        <strain evidence="8 9">Sa3CUA2</strain>
    </source>
</reference>
<accession>A0ABR8QGP5</accession>
<feature type="domain" description="HTH deoR-type" evidence="7">
    <location>
        <begin position="17"/>
        <end position="72"/>
    </location>
</feature>
<dbReference type="SUPFAM" id="SSF100950">
    <property type="entry name" value="NagB/RpiA/CoA transferase-like"/>
    <property type="match status" value="1"/>
</dbReference>
<dbReference type="InterPro" id="IPR001034">
    <property type="entry name" value="DeoR_HTH"/>
</dbReference>
<dbReference type="SMART" id="SM01134">
    <property type="entry name" value="DeoRC"/>
    <property type="match status" value="1"/>
</dbReference>
<dbReference type="Pfam" id="PF00455">
    <property type="entry name" value="DeoRC"/>
    <property type="match status" value="1"/>
</dbReference>
<dbReference type="Gene3D" id="3.40.50.1360">
    <property type="match status" value="1"/>
</dbReference>
<sequence>MAHQPTDPHPGNGRRLPAGRQAELAQHVASAGEVTVAELSERFGVSMDTVRRDLDRLHADGVLVRTHGGAMVATGQARPDRALGERMVMQSETKEAIGAAAARLVTDHSAVVVGSGTTTLAAARHLQQHRGLIVVTNNLLLPGVLPREAVRDVYLLGGAVRIAAQATVGPVVFGGGGAGERTIRCDLALVGVGGVDAEMGVSTSHVGEAETMAEMMRISRRVAVLADATKFDQVLFSQIADLSVIDYLVTDTAPRGALARALEAAEVEVVLPH</sequence>
<evidence type="ECO:0000313" key="8">
    <source>
        <dbReference type="EMBL" id="MBD7919610.1"/>
    </source>
</evidence>
<name>A0ABR8QGP5_9CELL</name>
<evidence type="ECO:0000256" key="2">
    <source>
        <dbReference type="ARBA" id="ARBA00022491"/>
    </source>
</evidence>
<comment type="caution">
    <text evidence="8">The sequence shown here is derived from an EMBL/GenBank/DDBJ whole genome shotgun (WGS) entry which is preliminary data.</text>
</comment>
<evidence type="ECO:0000256" key="4">
    <source>
        <dbReference type="ARBA" id="ARBA00023125"/>
    </source>
</evidence>
<evidence type="ECO:0000256" key="5">
    <source>
        <dbReference type="ARBA" id="ARBA00023163"/>
    </source>
</evidence>
<dbReference type="InterPro" id="IPR014036">
    <property type="entry name" value="DeoR-like_C"/>
</dbReference>
<dbReference type="Proteomes" id="UP000604241">
    <property type="component" value="Unassembled WGS sequence"/>
</dbReference>
<comment type="function">
    <text evidence="6">Repressor of the lactose catabolism operon. Galactose-6-phosphate is the inducer.</text>
</comment>
<evidence type="ECO:0000259" key="7">
    <source>
        <dbReference type="PROSITE" id="PS51000"/>
    </source>
</evidence>
<dbReference type="PROSITE" id="PS51000">
    <property type="entry name" value="HTH_DEOR_2"/>
    <property type="match status" value="1"/>
</dbReference>
<dbReference type="InterPro" id="IPR036388">
    <property type="entry name" value="WH-like_DNA-bd_sf"/>
</dbReference>
<evidence type="ECO:0000256" key="3">
    <source>
        <dbReference type="ARBA" id="ARBA00023015"/>
    </source>
</evidence>
<evidence type="ECO:0000313" key="9">
    <source>
        <dbReference type="Proteomes" id="UP000604241"/>
    </source>
</evidence>
<keyword evidence="5" id="KW-0804">Transcription</keyword>
<dbReference type="EMBL" id="JACSQV010000014">
    <property type="protein sequence ID" value="MBD7919610.1"/>
    <property type="molecule type" value="Genomic_DNA"/>
</dbReference>
<dbReference type="SMART" id="SM00420">
    <property type="entry name" value="HTH_DEOR"/>
    <property type="match status" value="1"/>
</dbReference>
<dbReference type="InterPro" id="IPR018356">
    <property type="entry name" value="Tscrpt_reg_HTH_DeoR_CS"/>
</dbReference>
<keyword evidence="3" id="KW-0805">Transcription regulation</keyword>
<dbReference type="Gene3D" id="1.10.10.10">
    <property type="entry name" value="Winged helix-like DNA-binding domain superfamily/Winged helix DNA-binding domain"/>
    <property type="match status" value="1"/>
</dbReference>
<dbReference type="PANTHER" id="PTHR30363">
    <property type="entry name" value="HTH-TYPE TRANSCRIPTIONAL REGULATOR SRLR-RELATED"/>
    <property type="match status" value="1"/>
</dbReference>
<protein>
    <recommendedName>
        <fullName evidence="1">Lactose phosphotransferase system repressor</fullName>
    </recommendedName>
</protein>
<keyword evidence="2" id="KW-0678">Repressor</keyword>
<dbReference type="Pfam" id="PF08220">
    <property type="entry name" value="HTH_DeoR"/>
    <property type="match status" value="1"/>
</dbReference>
<dbReference type="RefSeq" id="WP_191784264.1">
    <property type="nucleotide sequence ID" value="NZ_JACSQV010000014.1"/>
</dbReference>
<dbReference type="SUPFAM" id="SSF46785">
    <property type="entry name" value="Winged helix' DNA-binding domain"/>
    <property type="match status" value="1"/>
</dbReference>
<gene>
    <name evidence="8" type="ORF">H9657_15170</name>
</gene>
<keyword evidence="4" id="KW-0238">DNA-binding</keyword>
<evidence type="ECO:0000256" key="6">
    <source>
        <dbReference type="ARBA" id="ARBA00024937"/>
    </source>
</evidence>
<organism evidence="8 9">
    <name type="scientific">Cellulomonas avistercoris</name>
    <dbReference type="NCBI Taxonomy" id="2762242"/>
    <lineage>
        <taxon>Bacteria</taxon>
        <taxon>Bacillati</taxon>
        <taxon>Actinomycetota</taxon>
        <taxon>Actinomycetes</taxon>
        <taxon>Micrococcales</taxon>
        <taxon>Cellulomonadaceae</taxon>
        <taxon>Cellulomonas</taxon>
    </lineage>
</organism>
<dbReference type="PRINTS" id="PR00037">
    <property type="entry name" value="HTHLACR"/>
</dbReference>
<dbReference type="PROSITE" id="PS00894">
    <property type="entry name" value="HTH_DEOR_1"/>
    <property type="match status" value="1"/>
</dbReference>
<dbReference type="PANTHER" id="PTHR30363:SF4">
    <property type="entry name" value="GLYCEROL-3-PHOSPHATE REGULON REPRESSOR"/>
    <property type="match status" value="1"/>
</dbReference>
<dbReference type="InterPro" id="IPR036390">
    <property type="entry name" value="WH_DNA-bd_sf"/>
</dbReference>
<proteinExistence type="predicted"/>
<evidence type="ECO:0000256" key="1">
    <source>
        <dbReference type="ARBA" id="ARBA00021390"/>
    </source>
</evidence>
<dbReference type="InterPro" id="IPR037171">
    <property type="entry name" value="NagB/RpiA_transferase-like"/>
</dbReference>
<dbReference type="InterPro" id="IPR050313">
    <property type="entry name" value="Carb_Metab_HTH_regulators"/>
</dbReference>